<organism evidence="3 4">
    <name type="scientific">Solanum tuberosum</name>
    <name type="common">Potato</name>
    <dbReference type="NCBI Taxonomy" id="4113"/>
    <lineage>
        <taxon>Eukaryota</taxon>
        <taxon>Viridiplantae</taxon>
        <taxon>Streptophyta</taxon>
        <taxon>Embryophyta</taxon>
        <taxon>Tracheophyta</taxon>
        <taxon>Spermatophyta</taxon>
        <taxon>Magnoliopsida</taxon>
        <taxon>eudicotyledons</taxon>
        <taxon>Gunneridae</taxon>
        <taxon>Pentapetalae</taxon>
        <taxon>asterids</taxon>
        <taxon>lamiids</taxon>
        <taxon>Solanales</taxon>
        <taxon>Solanaceae</taxon>
        <taxon>Solanoideae</taxon>
        <taxon>Solaneae</taxon>
        <taxon>Solanum</taxon>
    </lineage>
</organism>
<dbReference type="AlphaFoldDB" id="M0ZS93"/>
<reference evidence="3" key="2">
    <citation type="submission" date="2015-06" db="UniProtKB">
        <authorList>
            <consortium name="EnsemblPlants"/>
        </authorList>
    </citation>
    <scope>IDENTIFICATION</scope>
    <source>
        <strain evidence="3">DM1-3 516 R44</strain>
    </source>
</reference>
<evidence type="ECO:0000313" key="3">
    <source>
        <dbReference type="EnsemblPlants" id="PGSC0003DMT400006967"/>
    </source>
</evidence>
<dbReference type="GO" id="GO:0102965">
    <property type="term" value="F:alcohol-forming long-chain fatty acyl-CoA reductase activity"/>
    <property type="evidence" value="ECO:0007669"/>
    <property type="project" value="UniProtKB-EC"/>
</dbReference>
<protein>
    <recommendedName>
        <fullName evidence="1">Fatty acyl-CoA reductase</fullName>
        <ecNumber evidence="1">1.2.1.84</ecNumber>
    </recommendedName>
</protein>
<dbReference type="EnsemblPlants" id="PGSC0003DMT400006967">
    <property type="protein sequence ID" value="PGSC0003DMT400006967"/>
    <property type="gene ID" value="PGSC0003DMG401002698"/>
</dbReference>
<keyword evidence="4" id="KW-1185">Reference proteome</keyword>
<dbReference type="InParanoid" id="M0ZS93"/>
<name>M0ZS93_SOLTU</name>
<dbReference type="SUPFAM" id="SSF51735">
    <property type="entry name" value="NAD(P)-binding Rossmann-fold domains"/>
    <property type="match status" value="1"/>
</dbReference>
<dbReference type="PaxDb" id="4113-PGSC0003DMT400006967"/>
<proteinExistence type="inferred from homology"/>
<accession>M0ZS93</accession>
<dbReference type="Proteomes" id="UP000011115">
    <property type="component" value="Unassembled WGS sequence"/>
</dbReference>
<dbReference type="Pfam" id="PF07993">
    <property type="entry name" value="NAD_binding_4"/>
    <property type="match status" value="1"/>
</dbReference>
<dbReference type="STRING" id="4113.M0ZS93"/>
<comment type="catalytic activity">
    <reaction evidence="1">
        <text>a long-chain fatty acyl-CoA + 2 NADPH + 2 H(+) = a long-chain primary fatty alcohol + 2 NADP(+) + CoA</text>
        <dbReference type="Rhea" id="RHEA:52716"/>
        <dbReference type="ChEBI" id="CHEBI:15378"/>
        <dbReference type="ChEBI" id="CHEBI:57287"/>
        <dbReference type="ChEBI" id="CHEBI:57783"/>
        <dbReference type="ChEBI" id="CHEBI:58349"/>
        <dbReference type="ChEBI" id="CHEBI:77396"/>
        <dbReference type="ChEBI" id="CHEBI:83139"/>
        <dbReference type="EC" id="1.2.1.84"/>
    </reaction>
</comment>
<evidence type="ECO:0000259" key="2">
    <source>
        <dbReference type="Pfam" id="PF07993"/>
    </source>
</evidence>
<evidence type="ECO:0000256" key="1">
    <source>
        <dbReference type="RuleBase" id="RU363097"/>
    </source>
</evidence>
<keyword evidence="1" id="KW-0444">Lipid biosynthesis</keyword>
<dbReference type="InterPro" id="IPR036291">
    <property type="entry name" value="NAD(P)-bd_dom_sf"/>
</dbReference>
<dbReference type="PANTHER" id="PTHR11011:SF91">
    <property type="entry name" value="FATTY ACYL-COA REDUCTASE"/>
    <property type="match status" value="1"/>
</dbReference>
<dbReference type="HOGENOM" id="CLU_024661_2_1_1"/>
<comment type="similarity">
    <text evidence="1">Belongs to the fatty acyl-CoA reductase family.</text>
</comment>
<dbReference type="eggNOG" id="KOG1221">
    <property type="taxonomic scope" value="Eukaryota"/>
</dbReference>
<dbReference type="PANTHER" id="PTHR11011">
    <property type="entry name" value="MALE STERILITY PROTEIN 2-RELATED"/>
    <property type="match status" value="1"/>
</dbReference>
<sequence>MLRTTPKVNKIYLLIRAKDKEAAFHRLKAEIMESELFKCIEEMHGKTYKLFIENKLIPIVGNIYEPNLGMDIITSDKIAQEIDLIVDSAAITTFDERYDSALDANVNGPYQLMMFAKKCKNLKLLMHYSTAYANGEREGLILEKPFTMGESITKEKLTSISPYTNFPSLHVDNEIDLVSKLKNNITNNIVLEQIMKNLGVERAKLYGWQDTYSFTKAMGEMMINSMRHEIPILIIRPSIITSSYKEPFPGWMQGFRWHIIYSNIYMVEYIDSFLNLSVVNFI</sequence>
<evidence type="ECO:0000313" key="4">
    <source>
        <dbReference type="Proteomes" id="UP000011115"/>
    </source>
</evidence>
<keyword evidence="1" id="KW-0521">NADP</keyword>
<keyword evidence="1" id="KW-0443">Lipid metabolism</keyword>
<dbReference type="Gene3D" id="3.40.50.720">
    <property type="entry name" value="NAD(P)-binding Rossmann-like Domain"/>
    <property type="match status" value="1"/>
</dbReference>
<feature type="domain" description="Thioester reductase (TE)" evidence="2">
    <location>
        <begin position="1"/>
        <end position="261"/>
    </location>
</feature>
<dbReference type="InterPro" id="IPR026055">
    <property type="entry name" value="FAR"/>
</dbReference>
<reference evidence="4" key="1">
    <citation type="journal article" date="2011" name="Nature">
        <title>Genome sequence and analysis of the tuber crop potato.</title>
        <authorList>
            <consortium name="The Potato Genome Sequencing Consortium"/>
        </authorList>
    </citation>
    <scope>NUCLEOTIDE SEQUENCE [LARGE SCALE GENOMIC DNA]</scope>
    <source>
        <strain evidence="4">cv. DM1-3 516 R44</strain>
    </source>
</reference>
<dbReference type="GO" id="GO:0010345">
    <property type="term" value="P:suberin biosynthetic process"/>
    <property type="evidence" value="ECO:0000318"/>
    <property type="project" value="GO_Central"/>
</dbReference>
<dbReference type="InterPro" id="IPR013120">
    <property type="entry name" value="FAR_NAD-bd"/>
</dbReference>
<comment type="function">
    <text evidence="1">Catalyzes the reduction of fatty acyl-CoA to fatty alcohols.</text>
</comment>
<keyword evidence="1" id="KW-0560">Oxidoreductase</keyword>
<dbReference type="EC" id="1.2.1.84" evidence="1"/>
<dbReference type="GO" id="GO:0080019">
    <property type="term" value="F:alcohol-forming very long-chain fatty acyl-CoA reductase activity"/>
    <property type="evidence" value="ECO:0000318"/>
    <property type="project" value="GO_Central"/>
</dbReference>
<dbReference type="Gramene" id="PGSC0003DMT400006967">
    <property type="protein sequence ID" value="PGSC0003DMT400006967"/>
    <property type="gene ID" value="PGSC0003DMG401002698"/>
</dbReference>
<dbReference type="GO" id="GO:0035336">
    <property type="term" value="P:long-chain fatty-acyl-CoA metabolic process"/>
    <property type="evidence" value="ECO:0000318"/>
    <property type="project" value="GO_Central"/>
</dbReference>